<accession>A0ABT9W695</accession>
<dbReference type="EMBL" id="JAUSTI010000001">
    <property type="protein sequence ID" value="MDQ0168774.1"/>
    <property type="molecule type" value="Genomic_DNA"/>
</dbReference>
<evidence type="ECO:0000313" key="1">
    <source>
        <dbReference type="EMBL" id="MDQ0168774.1"/>
    </source>
</evidence>
<sequence length="133" mass="14453">MAFEFDTKTLFAGLGASTVSATNAAVEGMHDATDDLLFRSREEAPLDKGTLRETSGKNVEVTPTKITGEVYFSATETGKAGDRVNYALIVHEMAAFKNPTTPGTKPKYLEDPLTQHANEYKRLIADAIRKGLT</sequence>
<organism evidence="1 2">
    <name type="scientific">Paenibacillus tundrae</name>
    <dbReference type="NCBI Taxonomy" id="528187"/>
    <lineage>
        <taxon>Bacteria</taxon>
        <taxon>Bacillati</taxon>
        <taxon>Bacillota</taxon>
        <taxon>Bacilli</taxon>
        <taxon>Bacillales</taxon>
        <taxon>Paenibacillaceae</taxon>
        <taxon>Paenibacillus</taxon>
    </lineage>
</organism>
<comment type="caution">
    <text evidence="1">The sequence shown here is derived from an EMBL/GenBank/DDBJ whole genome shotgun (WGS) entry which is preliminary data.</text>
</comment>
<proteinExistence type="predicted"/>
<gene>
    <name evidence="1" type="ORF">J2T19_000211</name>
</gene>
<protein>
    <recommendedName>
        <fullName evidence="3">HK97 gp10 family phage protein</fullName>
    </recommendedName>
</protein>
<dbReference type="Proteomes" id="UP001233836">
    <property type="component" value="Unassembled WGS sequence"/>
</dbReference>
<evidence type="ECO:0008006" key="3">
    <source>
        <dbReference type="Google" id="ProtNLM"/>
    </source>
</evidence>
<reference evidence="1 2" key="1">
    <citation type="submission" date="2023-07" db="EMBL/GenBank/DDBJ databases">
        <title>Sorghum-associated microbial communities from plants grown in Nebraska, USA.</title>
        <authorList>
            <person name="Schachtman D."/>
        </authorList>
    </citation>
    <scope>NUCLEOTIDE SEQUENCE [LARGE SCALE GENOMIC DNA]</scope>
    <source>
        <strain evidence="1 2">DS1314</strain>
    </source>
</reference>
<name>A0ABT9W695_9BACL</name>
<evidence type="ECO:0000313" key="2">
    <source>
        <dbReference type="Proteomes" id="UP001233836"/>
    </source>
</evidence>
<dbReference type="RefSeq" id="WP_307212083.1">
    <property type="nucleotide sequence ID" value="NZ_JAUSTI010000001.1"/>
</dbReference>
<keyword evidence="2" id="KW-1185">Reference proteome</keyword>